<dbReference type="InterPro" id="IPR047951">
    <property type="entry name" value="Transpos_ISL3"/>
</dbReference>
<name>A0A022PLI5_9GAMM</name>
<proteinExistence type="predicted"/>
<protein>
    <submittedName>
        <fullName evidence="4">Transposase family protein</fullName>
    </submittedName>
</protein>
<gene>
    <name evidence="4" type="ORF">BA1DRAFT_02075</name>
</gene>
<feature type="domain" description="Transposase IS204/IS1001/IS1096/IS1165 DDE" evidence="1">
    <location>
        <begin position="148"/>
        <end position="379"/>
    </location>
</feature>
<reference evidence="4 5" key="1">
    <citation type="submission" date="2014-03" db="EMBL/GenBank/DDBJ databases">
        <title>Draft Genome of Photorhabdus luminescens BA1, an Egyptian Isolate.</title>
        <authorList>
            <person name="Ghazal S."/>
            <person name="Hurst S.G.IV."/>
            <person name="Morris K."/>
            <person name="Thomas K."/>
            <person name="Tisa L.S."/>
        </authorList>
    </citation>
    <scope>NUCLEOTIDE SEQUENCE [LARGE SCALE GENOMIC DNA]</scope>
    <source>
        <strain evidence="4 5">BA1</strain>
    </source>
</reference>
<evidence type="ECO:0000259" key="2">
    <source>
        <dbReference type="Pfam" id="PF13542"/>
    </source>
</evidence>
<dbReference type="NCBIfam" id="NF033550">
    <property type="entry name" value="transpos_ISL3"/>
    <property type="match status" value="1"/>
</dbReference>
<dbReference type="Pfam" id="PF01610">
    <property type="entry name" value="DDE_Tnp_ISL3"/>
    <property type="match status" value="1"/>
</dbReference>
<dbReference type="Proteomes" id="UP000023464">
    <property type="component" value="Unassembled WGS sequence"/>
</dbReference>
<dbReference type="Pfam" id="PF13542">
    <property type="entry name" value="HTH_Tnp_ISL3"/>
    <property type="match status" value="1"/>
</dbReference>
<dbReference type="InterPro" id="IPR002560">
    <property type="entry name" value="Transposase_DDE"/>
</dbReference>
<keyword evidence="5" id="KW-1185">Reference proteome</keyword>
<dbReference type="AlphaFoldDB" id="A0A022PLI5"/>
<feature type="domain" description="Transposase IS204/IS1001/IS1096/IS1165 helix-turn-helix" evidence="2">
    <location>
        <begin position="83"/>
        <end position="131"/>
    </location>
</feature>
<dbReference type="PANTHER" id="PTHR33498">
    <property type="entry name" value="TRANSPOSASE FOR INSERTION SEQUENCE ELEMENT IS1557"/>
    <property type="match status" value="1"/>
</dbReference>
<evidence type="ECO:0000313" key="5">
    <source>
        <dbReference type="Proteomes" id="UP000023464"/>
    </source>
</evidence>
<dbReference type="Pfam" id="PF14690">
    <property type="entry name" value="Zn_ribbon_ISL3"/>
    <property type="match status" value="1"/>
</dbReference>
<dbReference type="InterPro" id="IPR032877">
    <property type="entry name" value="Transposase_HTH"/>
</dbReference>
<evidence type="ECO:0000313" key="4">
    <source>
        <dbReference type="EMBL" id="EYU15415.1"/>
    </source>
</evidence>
<dbReference type="InterPro" id="IPR029261">
    <property type="entry name" value="Transposase_Znf"/>
</dbReference>
<evidence type="ECO:0000259" key="3">
    <source>
        <dbReference type="Pfam" id="PF14690"/>
    </source>
</evidence>
<sequence>MANILNWPDYIVLSVSELEHDYRVHVGTANPPTHCIHCKHPEIVGFGRRDEVIMDTPVNGKRTGIILNRRRYRCQICCKTFMEPVPHKDGKRQMTHRLIQYIERESLRRTFSSVAEDVGVDEKTVRNIFHDSCERLEKTFNFEMPKWLGIDEIHIIKPRCVIANIELQTIVDMLDNNNKATVMRYLTKRKDRYQVRYVAMNMWRPYREAVATMIPDATVIIDKFHVVRMANESLERALKAIRSGLTAQQRRKLMKNHFVLLKRRHEQTDAEYMRFSDWILNYPDLGYAYELKESFFGIWDCKNRYEAQQAYYVWLRQITPEMKVYFDPLVKAIDNWHDDVFAYFDHPITNAYIENLNNLIRVVNHVGRGYSFEALRAEILFTKGFQQSKNPHYQHQRIPEQACGPESETSINYGVDISALVREIEMGRL</sequence>
<dbReference type="RefSeq" id="WP_036778447.1">
    <property type="nucleotide sequence ID" value="NZ_CAWLTM010000089.1"/>
</dbReference>
<feature type="domain" description="Transposase IS204/IS1001/IS1096/IS1165 zinc-finger" evidence="3">
    <location>
        <begin position="32"/>
        <end position="77"/>
    </location>
</feature>
<evidence type="ECO:0000259" key="1">
    <source>
        <dbReference type="Pfam" id="PF01610"/>
    </source>
</evidence>
<accession>A0A022PLI5</accession>
<comment type="caution">
    <text evidence="4">The sequence shown here is derived from an EMBL/GenBank/DDBJ whole genome shotgun (WGS) entry which is preliminary data.</text>
</comment>
<dbReference type="PATRIC" id="fig|1393736.3.peg.2111"/>
<organism evidence="4 5">
    <name type="scientific">Photorhabdus aegyptia</name>
    <dbReference type="NCBI Taxonomy" id="2805098"/>
    <lineage>
        <taxon>Bacteria</taxon>
        <taxon>Pseudomonadati</taxon>
        <taxon>Pseudomonadota</taxon>
        <taxon>Gammaproteobacteria</taxon>
        <taxon>Enterobacterales</taxon>
        <taxon>Morganellaceae</taxon>
        <taxon>Photorhabdus</taxon>
    </lineage>
</organism>
<dbReference type="PANTHER" id="PTHR33498:SF1">
    <property type="entry name" value="TRANSPOSASE FOR INSERTION SEQUENCE ELEMENT IS1557"/>
    <property type="match status" value="1"/>
</dbReference>
<dbReference type="EMBL" id="JFGV01000026">
    <property type="protein sequence ID" value="EYU15415.1"/>
    <property type="molecule type" value="Genomic_DNA"/>
</dbReference>